<dbReference type="CDD" id="cd04471">
    <property type="entry name" value="S1_RNase_R"/>
    <property type="match status" value="1"/>
</dbReference>
<dbReference type="SMART" id="SM00955">
    <property type="entry name" value="RNB"/>
    <property type="match status" value="1"/>
</dbReference>
<dbReference type="InterPro" id="IPR003029">
    <property type="entry name" value="S1_domain"/>
</dbReference>
<evidence type="ECO:0000256" key="1">
    <source>
        <dbReference type="ARBA" id="ARBA00001849"/>
    </source>
</evidence>
<reference evidence="11 12" key="1">
    <citation type="submission" date="2017-06" db="EMBL/GenBank/DDBJ databases">
        <authorList>
            <person name="Kim H.J."/>
            <person name="Triplett B.A."/>
        </authorList>
    </citation>
    <scope>NUCLEOTIDE SEQUENCE [LARGE SCALE GENOMIC DNA]</scope>
    <source>
        <strain evidence="11 12">DSM 14713</strain>
    </source>
</reference>
<keyword evidence="3 8" id="KW-0963">Cytoplasm</keyword>
<evidence type="ECO:0000313" key="11">
    <source>
        <dbReference type="EMBL" id="ATB32721.1"/>
    </source>
</evidence>
<evidence type="ECO:0000256" key="4">
    <source>
        <dbReference type="ARBA" id="ARBA00022722"/>
    </source>
</evidence>
<accession>A0A250INF4</accession>
<keyword evidence="6 8" id="KW-0269">Exonuclease</keyword>
<dbReference type="PROSITE" id="PS50126">
    <property type="entry name" value="S1"/>
    <property type="match status" value="1"/>
</dbReference>
<evidence type="ECO:0000256" key="9">
    <source>
        <dbReference type="SAM" id="MobiDB-lite"/>
    </source>
</evidence>
<dbReference type="EC" id="3.1.13.1" evidence="8"/>
<comment type="function">
    <text evidence="8">3'-5' exoribonuclease that releases 5'-nucleoside monophosphates and is involved in maturation of structured RNAs.</text>
</comment>
<dbReference type="InterPro" id="IPR013223">
    <property type="entry name" value="RNase_B_OB_dom"/>
</dbReference>
<dbReference type="InterPro" id="IPR012340">
    <property type="entry name" value="NA-bd_OB-fold"/>
</dbReference>
<feature type="compositionally biased region" description="Basic and acidic residues" evidence="9">
    <location>
        <begin position="91"/>
        <end position="100"/>
    </location>
</feature>
<comment type="similarity">
    <text evidence="8">Belongs to the RNR ribonuclease family. RNase R subfamily.</text>
</comment>
<dbReference type="NCBIfam" id="TIGR02063">
    <property type="entry name" value="RNase_R"/>
    <property type="match status" value="1"/>
</dbReference>
<sequence>MTDIPQDVKRLLAESKQPLGVKELLKLTQLHPGQQTQLKRTLRDMVRAGDLLKEGKRFRLRSAQPSAPKGPTGAQPPFRRERDGQPASSPGKERPREERAAQGPPRDASSGQTDSRFAVRGRFSREERAAPRGRFVREGRVEQPRSRFEERGAAPPSRFARDERRPGPRPENRFEKDRREERFAPKGRGGGLSLTTVEGIFHAHRDGYGFVHPSSGVGDNIFLPPHEAARALDNDRVEVETWGRPGRMEGRIVRVVGRLRQLVVGTYVAGGKRDTRVIAYDKNLQAQGPIRVPPTQMARDGDVVKVRLGIGADLLEPGEGLYGEVAGSIGKPGDPSAEVLSIAYSQGFSDEFPSDVMDEADHIHTTVSEAEARGEERRDLRALPLVTIDGEDARDFDDAVYAEEVGEGWRLVVAIADVTHYVREGSALDAEALRRATSVYLPDRVLPMLPERLSNGICSLRPDEDRLCMVADMVLDRQGRLVSSQLYPAVMRSQARCTYNEVQDVLDGKDVPHRNAFKPHFERLQALARVLTRMRKERGAIDFNLPEHKVLMGEDGQPLRMEKRERKDSHRLIEECMLAANEAVAKFFADLGLPSVYRYHGEPDEEKLALFAQMAQAYGFKLNAEDITPKALNDFMGQLQGHPEERALNQLLLRSMMQAVYTSGDMGHYGLAAEYYLHFTSPIRRYPDLLVHRLLKAHWARQGQRRQEAVVEREERRLEDMAAQSSDRERAAMQAEREVVSYYAALMMKDRVGEEFAATVAGIAEFGFFVELDEVHVEGLVRADSLGFGARFDKALLALLLPGGFRVRVGQKARVRLASVNVTLRRIDFEALEVAGHAVKAMQAVERREHEQRRRESKEERKKAARIARERERQEKWGKPQVDTGAERSLAEAEAAHRQLAADAPPTVEMPAEILAQFTDEAPTVEMPEEALAQLAEDALPLEQLPSAAPSAFERIRALAAHAEPSGAPQPPEAVPPQLREKPTAATEQKPPRAKKRAAARTREQAPAAQRTPAVKKAAAAKKAPAVKKAAAAKKATVAKKAPAVKKAAAKKAPVKKAAAKKAPVKKAPVKKAPVKKASVAKKAAVKKAPVRKTTATKKRAAPSKGASSAKTGGAKKKR</sequence>
<dbReference type="SMART" id="SM00316">
    <property type="entry name" value="S1"/>
    <property type="match status" value="1"/>
</dbReference>
<feature type="compositionally biased region" description="Low complexity" evidence="9">
    <location>
        <begin position="1005"/>
        <end position="1047"/>
    </location>
</feature>
<keyword evidence="12" id="KW-1185">Reference proteome</keyword>
<feature type="compositionally biased region" description="Basic and acidic residues" evidence="9">
    <location>
        <begin position="845"/>
        <end position="878"/>
    </location>
</feature>
<feature type="region of interest" description="Disordered" evidence="9">
    <location>
        <begin position="53"/>
        <end position="191"/>
    </location>
</feature>
<dbReference type="PANTHER" id="PTHR23355">
    <property type="entry name" value="RIBONUCLEASE"/>
    <property type="match status" value="1"/>
</dbReference>
<dbReference type="PANTHER" id="PTHR23355:SF9">
    <property type="entry name" value="DIS3-LIKE EXONUCLEASE 2"/>
    <property type="match status" value="1"/>
</dbReference>
<dbReference type="Pfam" id="PF00575">
    <property type="entry name" value="S1"/>
    <property type="match status" value="1"/>
</dbReference>
<dbReference type="OrthoDB" id="9764149at2"/>
<feature type="compositionally biased region" description="Basic residues" evidence="9">
    <location>
        <begin position="1084"/>
        <end position="1102"/>
    </location>
</feature>
<dbReference type="Pfam" id="PF00773">
    <property type="entry name" value="RNB"/>
    <property type="match status" value="1"/>
</dbReference>
<feature type="compositionally biased region" description="Basic and acidic residues" evidence="9">
    <location>
        <begin position="885"/>
        <end position="897"/>
    </location>
</feature>
<dbReference type="InterPro" id="IPR022966">
    <property type="entry name" value="RNase_II/R_CS"/>
</dbReference>
<evidence type="ECO:0000256" key="8">
    <source>
        <dbReference type="HAMAP-Rule" id="MF_01895"/>
    </source>
</evidence>
<comment type="catalytic activity">
    <reaction evidence="1 8">
        <text>Exonucleolytic cleavage in the 3'- to 5'-direction to yield nucleoside 5'-phosphates.</text>
        <dbReference type="EC" id="3.1.13.1"/>
    </reaction>
</comment>
<feature type="domain" description="S1 motif" evidence="10">
    <location>
        <begin position="753"/>
        <end position="832"/>
    </location>
</feature>
<dbReference type="KEGG" id="mbd:MEBOL_006210"/>
<feature type="compositionally biased region" description="Basic residues" evidence="9">
    <location>
        <begin position="1048"/>
        <end position="1075"/>
    </location>
</feature>
<protein>
    <recommendedName>
        <fullName evidence="8">Ribonuclease R</fullName>
        <shortName evidence="8">RNase R</shortName>
        <ecNumber evidence="8">3.1.13.1</ecNumber>
    </recommendedName>
</protein>
<keyword evidence="4 8" id="KW-0540">Nuclease</keyword>
<dbReference type="InterPro" id="IPR011805">
    <property type="entry name" value="RNase_R"/>
</dbReference>
<comment type="subcellular location">
    <subcellularLocation>
        <location evidence="2 8">Cytoplasm</location>
    </subcellularLocation>
</comment>
<evidence type="ECO:0000256" key="7">
    <source>
        <dbReference type="ARBA" id="ARBA00022884"/>
    </source>
</evidence>
<feature type="compositionally biased region" description="Basic and acidic residues" evidence="9">
    <location>
        <begin position="159"/>
        <end position="184"/>
    </location>
</feature>
<evidence type="ECO:0000259" key="10">
    <source>
        <dbReference type="PROSITE" id="PS50126"/>
    </source>
</evidence>
<dbReference type="EMBL" id="CP022163">
    <property type="protein sequence ID" value="ATB32721.1"/>
    <property type="molecule type" value="Genomic_DNA"/>
</dbReference>
<dbReference type="GO" id="GO:0003723">
    <property type="term" value="F:RNA binding"/>
    <property type="evidence" value="ECO:0007669"/>
    <property type="project" value="UniProtKB-UniRule"/>
</dbReference>
<dbReference type="InterPro" id="IPR001900">
    <property type="entry name" value="RNase_II/R"/>
</dbReference>
<dbReference type="InterPro" id="IPR011129">
    <property type="entry name" value="CSD"/>
</dbReference>
<keyword evidence="5 8" id="KW-0378">Hydrolase</keyword>
<dbReference type="SUPFAM" id="SSF50249">
    <property type="entry name" value="Nucleic acid-binding proteins"/>
    <property type="match status" value="3"/>
</dbReference>
<dbReference type="Pfam" id="PF08206">
    <property type="entry name" value="OB_RNB"/>
    <property type="match status" value="1"/>
</dbReference>
<dbReference type="Proteomes" id="UP000217289">
    <property type="component" value="Chromosome"/>
</dbReference>
<dbReference type="InterPro" id="IPR050180">
    <property type="entry name" value="RNR_Ribonuclease"/>
</dbReference>
<dbReference type="NCBIfam" id="TIGR00358">
    <property type="entry name" value="3_prime_RNase"/>
    <property type="match status" value="1"/>
</dbReference>
<dbReference type="Gene3D" id="2.40.50.140">
    <property type="entry name" value="Nucleic acid-binding proteins"/>
    <property type="match status" value="2"/>
</dbReference>
<gene>
    <name evidence="8" type="primary">rnr</name>
    <name evidence="11" type="ORF">MEBOL_006210</name>
</gene>
<dbReference type="GO" id="GO:0006402">
    <property type="term" value="P:mRNA catabolic process"/>
    <property type="evidence" value="ECO:0007669"/>
    <property type="project" value="TreeGrafter"/>
</dbReference>
<name>A0A250INF4_9BACT</name>
<evidence type="ECO:0000313" key="12">
    <source>
        <dbReference type="Proteomes" id="UP000217289"/>
    </source>
</evidence>
<dbReference type="AlphaFoldDB" id="A0A250INF4"/>
<dbReference type="SMART" id="SM00357">
    <property type="entry name" value="CSP"/>
    <property type="match status" value="1"/>
</dbReference>
<dbReference type="InterPro" id="IPR004476">
    <property type="entry name" value="RNase_II/RNase_R"/>
</dbReference>
<dbReference type="GO" id="GO:0008859">
    <property type="term" value="F:exoribonuclease II activity"/>
    <property type="evidence" value="ECO:0007669"/>
    <property type="project" value="UniProtKB-UniRule"/>
</dbReference>
<dbReference type="PROSITE" id="PS01175">
    <property type="entry name" value="RIBONUCLEASE_II"/>
    <property type="match status" value="1"/>
</dbReference>
<feature type="compositionally biased region" description="Low complexity" evidence="9">
    <location>
        <begin position="1103"/>
        <end position="1113"/>
    </location>
</feature>
<organism evidence="11 12">
    <name type="scientific">Melittangium boletus DSM 14713</name>
    <dbReference type="NCBI Taxonomy" id="1294270"/>
    <lineage>
        <taxon>Bacteria</taxon>
        <taxon>Pseudomonadati</taxon>
        <taxon>Myxococcota</taxon>
        <taxon>Myxococcia</taxon>
        <taxon>Myxococcales</taxon>
        <taxon>Cystobacterineae</taxon>
        <taxon>Archangiaceae</taxon>
        <taxon>Melittangium</taxon>
    </lineage>
</organism>
<proteinExistence type="inferred from homology"/>
<feature type="region of interest" description="Disordered" evidence="9">
    <location>
        <begin position="845"/>
        <end position="908"/>
    </location>
</feature>
<dbReference type="HAMAP" id="MF_01895">
    <property type="entry name" value="RNase_R"/>
    <property type="match status" value="1"/>
</dbReference>
<keyword evidence="7 8" id="KW-0694">RNA-binding</keyword>
<evidence type="ECO:0000256" key="2">
    <source>
        <dbReference type="ARBA" id="ARBA00004496"/>
    </source>
</evidence>
<evidence type="ECO:0000256" key="6">
    <source>
        <dbReference type="ARBA" id="ARBA00022839"/>
    </source>
</evidence>
<feature type="compositionally biased region" description="Basic and acidic residues" evidence="9">
    <location>
        <begin position="123"/>
        <end position="152"/>
    </location>
</feature>
<evidence type="ECO:0000256" key="3">
    <source>
        <dbReference type="ARBA" id="ARBA00022490"/>
    </source>
</evidence>
<dbReference type="GO" id="GO:0005829">
    <property type="term" value="C:cytosol"/>
    <property type="evidence" value="ECO:0007669"/>
    <property type="project" value="UniProtKB-ARBA"/>
</dbReference>
<evidence type="ECO:0000256" key="5">
    <source>
        <dbReference type="ARBA" id="ARBA00022801"/>
    </source>
</evidence>
<feature type="region of interest" description="Disordered" evidence="9">
    <location>
        <begin position="958"/>
        <end position="1119"/>
    </location>
</feature>